<protein>
    <submittedName>
        <fullName evidence="3">HTH_Tnp_Tc3_1 domain-containing protein</fullName>
    </submittedName>
</protein>
<dbReference type="Proteomes" id="UP000095287">
    <property type="component" value="Unplaced"/>
</dbReference>
<dbReference type="AlphaFoldDB" id="A0A1I7Y3W7"/>
<evidence type="ECO:0000313" key="3">
    <source>
        <dbReference type="WBParaSite" id="L893_g12413.t1"/>
    </source>
</evidence>
<reference evidence="3" key="1">
    <citation type="submission" date="2016-11" db="UniProtKB">
        <authorList>
            <consortium name="WormBaseParasite"/>
        </authorList>
    </citation>
    <scope>IDENTIFICATION</scope>
</reference>
<dbReference type="WBParaSite" id="L893_g12413.t1">
    <property type="protein sequence ID" value="L893_g12413.t1"/>
    <property type="gene ID" value="L893_g12413"/>
</dbReference>
<organism evidence="2 3">
    <name type="scientific">Steinernema glaseri</name>
    <dbReference type="NCBI Taxonomy" id="37863"/>
    <lineage>
        <taxon>Eukaryota</taxon>
        <taxon>Metazoa</taxon>
        <taxon>Ecdysozoa</taxon>
        <taxon>Nematoda</taxon>
        <taxon>Chromadorea</taxon>
        <taxon>Rhabditida</taxon>
        <taxon>Tylenchina</taxon>
        <taxon>Panagrolaimomorpha</taxon>
        <taxon>Strongyloidoidea</taxon>
        <taxon>Steinernematidae</taxon>
        <taxon>Steinernema</taxon>
    </lineage>
</organism>
<proteinExistence type="predicted"/>
<accession>A0A1I7Y3W7</accession>
<feature type="region of interest" description="Disordered" evidence="1">
    <location>
        <begin position="18"/>
        <end position="40"/>
    </location>
</feature>
<evidence type="ECO:0000313" key="2">
    <source>
        <dbReference type="Proteomes" id="UP000095287"/>
    </source>
</evidence>
<evidence type="ECO:0000256" key="1">
    <source>
        <dbReference type="SAM" id="MobiDB-lite"/>
    </source>
</evidence>
<keyword evidence="2" id="KW-1185">Reference proteome</keyword>
<sequence length="82" mass="9024">MHTPVALTKIQIAIQNASQGTPIARRRNVPQGTRPCGLHSQHRAVGCRRFGDSQLPKNSSHLHPNCPPYRLSLISSPIRAPK</sequence>
<name>A0A1I7Y3W7_9BILA</name>